<dbReference type="SUPFAM" id="SSF102114">
    <property type="entry name" value="Radical SAM enzymes"/>
    <property type="match status" value="1"/>
</dbReference>
<protein>
    <recommendedName>
        <fullName evidence="8">7-carboxy-7-deazaguanine synthase</fullName>
        <shortName evidence="8">CDG synthase</shortName>
        <ecNumber evidence="8">4.3.99.3</ecNumber>
    </recommendedName>
    <alternativeName>
        <fullName evidence="8">Queuosine biosynthesis protein QueE</fullName>
    </alternativeName>
</protein>
<sequence>MIPMHDWGVLEADHYRKWTIPMVEIFETVEGEGTAAGYPTVFVRVFHCNLRCSWCDTPYSYAPARPEFEATIEEIVDRVNQYSSQRICLTGGEPLMHQEKSAALLLALADRDEVTDVHVETNGAIDLGPFHRLRQKQDHLREKIRFIMDYKLPASGEEHRMIHENFRFLTDRDEVKFVIGDQEDFQCAVRTLETFYQKGQILFSPVFETLSPSLLVKWMLETPLPQVRLNLQLHKWIWDPEKRGV</sequence>
<dbReference type="SFLD" id="SFLDS00029">
    <property type="entry name" value="Radical_SAM"/>
    <property type="match status" value="1"/>
</dbReference>
<comment type="pathway">
    <text evidence="8">Purine metabolism; 7-cyano-7-deazaguanine biosynthesis.</text>
</comment>
<dbReference type="EMBL" id="FXTI01000006">
    <property type="protein sequence ID" value="SMO72373.1"/>
    <property type="molecule type" value="Genomic_DNA"/>
</dbReference>
<dbReference type="GO" id="GO:0016840">
    <property type="term" value="F:carbon-nitrogen lyase activity"/>
    <property type="evidence" value="ECO:0007669"/>
    <property type="project" value="UniProtKB-UniRule"/>
</dbReference>
<evidence type="ECO:0000256" key="6">
    <source>
        <dbReference type="ARBA" id="ARBA00023014"/>
    </source>
</evidence>
<evidence type="ECO:0000256" key="8">
    <source>
        <dbReference type="HAMAP-Rule" id="MF_00917"/>
    </source>
</evidence>
<dbReference type="UniPathway" id="UPA00391"/>
<evidence type="ECO:0000256" key="1">
    <source>
        <dbReference type="ARBA" id="ARBA00022485"/>
    </source>
</evidence>
<name>A0A521DKW8_9BACL</name>
<comment type="caution">
    <text evidence="8">Lacks conserved residue(s) required for the propagation of feature annotation.</text>
</comment>
<feature type="binding site" evidence="8">
    <location>
        <begin position="29"/>
        <end position="31"/>
    </location>
    <ligand>
        <name>substrate</name>
    </ligand>
</feature>
<dbReference type="InterPro" id="IPR024924">
    <property type="entry name" value="7-CO-7-deazaguanine_synth-like"/>
</dbReference>
<evidence type="ECO:0000256" key="7">
    <source>
        <dbReference type="ARBA" id="ARBA00023239"/>
    </source>
</evidence>
<proteinExistence type="inferred from homology"/>
<feature type="binding site" evidence="8">
    <location>
        <position position="57"/>
    </location>
    <ligand>
        <name>Mg(2+)</name>
        <dbReference type="ChEBI" id="CHEBI:18420"/>
    </ligand>
</feature>
<keyword evidence="3 8" id="KW-0479">Metal-binding</keyword>
<dbReference type="AlphaFoldDB" id="A0A521DKW8"/>
<feature type="binding site" evidence="8">
    <location>
        <position position="90"/>
    </location>
    <ligand>
        <name>substrate</name>
    </ligand>
</feature>
<dbReference type="InterPro" id="IPR058240">
    <property type="entry name" value="rSAM_sf"/>
</dbReference>
<comment type="cofactor">
    <cofactor evidence="8">
        <name>[4Fe-4S] cluster</name>
        <dbReference type="ChEBI" id="CHEBI:49883"/>
    </cofactor>
    <text evidence="8">Binds 1 [4Fe-4S] cluster. The cluster is coordinated with 3 cysteines and an exchangeable S-adenosyl-L-methionine.</text>
</comment>
<comment type="catalytic activity">
    <reaction evidence="8">
        <text>6-carboxy-5,6,7,8-tetrahydropterin + H(+) = 7-carboxy-7-carbaguanine + NH4(+)</text>
        <dbReference type="Rhea" id="RHEA:27974"/>
        <dbReference type="ChEBI" id="CHEBI:15378"/>
        <dbReference type="ChEBI" id="CHEBI:28938"/>
        <dbReference type="ChEBI" id="CHEBI:61032"/>
        <dbReference type="ChEBI" id="CHEBI:61036"/>
        <dbReference type="EC" id="4.3.99.3"/>
    </reaction>
</comment>
<comment type="subunit">
    <text evidence="8">Homodimer.</text>
</comment>
<evidence type="ECO:0000313" key="11">
    <source>
        <dbReference type="Proteomes" id="UP000315636"/>
    </source>
</evidence>
<dbReference type="GO" id="GO:1904047">
    <property type="term" value="F:S-adenosyl-L-methionine binding"/>
    <property type="evidence" value="ECO:0007669"/>
    <property type="project" value="UniProtKB-UniRule"/>
</dbReference>
<dbReference type="PIRSF" id="PIRSF000370">
    <property type="entry name" value="QueE"/>
    <property type="match status" value="1"/>
</dbReference>
<comment type="similarity">
    <text evidence="8">Belongs to the radical SAM superfamily. 7-carboxy-7-deazaguanine synthase family.</text>
</comment>
<dbReference type="PANTHER" id="PTHR42836">
    <property type="entry name" value="7-CARBOXY-7-DEAZAGUANINE SYNTHASE"/>
    <property type="match status" value="1"/>
</dbReference>
<evidence type="ECO:0000313" key="10">
    <source>
        <dbReference type="EMBL" id="SMO72373.1"/>
    </source>
</evidence>
<comment type="cofactor">
    <cofactor evidence="8">
        <name>Mg(2+)</name>
        <dbReference type="ChEBI" id="CHEBI:18420"/>
    </cofactor>
</comment>
<evidence type="ECO:0000256" key="5">
    <source>
        <dbReference type="ARBA" id="ARBA00023004"/>
    </source>
</evidence>
<keyword evidence="4 8" id="KW-0460">Magnesium</keyword>
<keyword evidence="5 8" id="KW-0408">Iron</keyword>
<dbReference type="InterPro" id="IPR013785">
    <property type="entry name" value="Aldolase_TIM"/>
</dbReference>
<dbReference type="CDD" id="cd01335">
    <property type="entry name" value="Radical_SAM"/>
    <property type="match status" value="1"/>
</dbReference>
<keyword evidence="8" id="KW-0671">Queuosine biosynthesis</keyword>
<accession>A0A521DKW8</accession>
<feature type="binding site" evidence="8">
    <location>
        <position position="55"/>
    </location>
    <ligand>
        <name>[4Fe-4S] cluster</name>
        <dbReference type="ChEBI" id="CHEBI:49883"/>
        <note>4Fe-4S-S-AdoMet</note>
    </ligand>
</feature>
<dbReference type="HAMAP" id="MF_00917">
    <property type="entry name" value="QueE"/>
    <property type="match status" value="1"/>
</dbReference>
<gene>
    <name evidence="8" type="primary">queE</name>
    <name evidence="10" type="ORF">SAMN06264849_106118</name>
</gene>
<organism evidence="10 11">
    <name type="scientific">Melghirimyces algeriensis</name>
    <dbReference type="NCBI Taxonomy" id="910412"/>
    <lineage>
        <taxon>Bacteria</taxon>
        <taxon>Bacillati</taxon>
        <taxon>Bacillota</taxon>
        <taxon>Bacilli</taxon>
        <taxon>Bacillales</taxon>
        <taxon>Thermoactinomycetaceae</taxon>
        <taxon>Melghirimyces</taxon>
    </lineage>
</organism>
<dbReference type="Proteomes" id="UP000315636">
    <property type="component" value="Unassembled WGS sequence"/>
</dbReference>
<feature type="binding site" evidence="8">
    <location>
        <position position="48"/>
    </location>
    <ligand>
        <name>[4Fe-4S] cluster</name>
        <dbReference type="ChEBI" id="CHEBI:49883"/>
        <note>4Fe-4S-S-AdoMet</note>
    </ligand>
</feature>
<dbReference type="Gene3D" id="3.20.20.70">
    <property type="entry name" value="Aldolase class I"/>
    <property type="match status" value="1"/>
</dbReference>
<comment type="cofactor">
    <cofactor evidence="8">
        <name>S-adenosyl-L-methionine</name>
        <dbReference type="ChEBI" id="CHEBI:59789"/>
    </cofactor>
    <text evidence="8">Binds 1 S-adenosyl-L-methionine per subunit.</text>
</comment>
<evidence type="ECO:0000256" key="4">
    <source>
        <dbReference type="ARBA" id="ARBA00022842"/>
    </source>
</evidence>
<keyword evidence="7 8" id="KW-0456">Lyase</keyword>
<dbReference type="GO" id="GO:0051539">
    <property type="term" value="F:4 iron, 4 sulfur cluster binding"/>
    <property type="evidence" value="ECO:0007669"/>
    <property type="project" value="UniProtKB-UniRule"/>
</dbReference>
<comment type="function">
    <text evidence="8">Catalyzes the complex heterocyclic radical-mediated conversion of 6-carboxy-5,6,7,8-tetrahydropterin (CPH4) to 7-carboxy-7-deazaguanine (CDG), a step common to the biosynthetic pathways of all 7-deazapurine-containing compounds.</text>
</comment>
<dbReference type="GO" id="GO:0000287">
    <property type="term" value="F:magnesium ion binding"/>
    <property type="evidence" value="ECO:0007669"/>
    <property type="project" value="UniProtKB-UniRule"/>
</dbReference>
<dbReference type="PANTHER" id="PTHR42836:SF1">
    <property type="entry name" value="7-CARBOXY-7-DEAZAGUANINE SYNTHASE"/>
    <property type="match status" value="1"/>
</dbReference>
<reference evidence="10 11" key="1">
    <citation type="submission" date="2017-05" db="EMBL/GenBank/DDBJ databases">
        <authorList>
            <person name="Varghese N."/>
            <person name="Submissions S."/>
        </authorList>
    </citation>
    <scope>NUCLEOTIDE SEQUENCE [LARGE SCALE GENOMIC DNA]</scope>
    <source>
        <strain evidence="10 11">DSM 45474</strain>
    </source>
</reference>
<keyword evidence="1 8" id="KW-0004">4Fe-4S</keyword>
<keyword evidence="6 8" id="KW-0411">Iron-sulfur</keyword>
<feature type="binding site" evidence="8">
    <location>
        <begin position="54"/>
        <end position="56"/>
    </location>
    <ligand>
        <name>S-adenosyl-L-methionine</name>
        <dbReference type="ChEBI" id="CHEBI:59789"/>
    </ligand>
</feature>
<feature type="binding site" evidence="8">
    <location>
        <position position="44"/>
    </location>
    <ligand>
        <name>substrate</name>
    </ligand>
</feature>
<evidence type="ECO:0000256" key="2">
    <source>
        <dbReference type="ARBA" id="ARBA00022691"/>
    </source>
</evidence>
<feature type="binding site" evidence="8">
    <location>
        <position position="92"/>
    </location>
    <ligand>
        <name>S-adenosyl-L-methionine</name>
        <dbReference type="ChEBI" id="CHEBI:59789"/>
    </ligand>
</feature>
<keyword evidence="11" id="KW-1185">Reference proteome</keyword>
<dbReference type="GO" id="GO:0008616">
    <property type="term" value="P:tRNA queuosine(34) biosynthetic process"/>
    <property type="evidence" value="ECO:0007669"/>
    <property type="project" value="UniProtKB-UniRule"/>
</dbReference>
<dbReference type="InterPro" id="IPR007197">
    <property type="entry name" value="rSAM"/>
</dbReference>
<feature type="binding site" evidence="8">
    <location>
        <position position="52"/>
    </location>
    <ligand>
        <name>[4Fe-4S] cluster</name>
        <dbReference type="ChEBI" id="CHEBI:49883"/>
        <note>4Fe-4S-S-AdoMet</note>
    </ligand>
</feature>
<feature type="domain" description="Radical SAM core" evidence="9">
    <location>
        <begin position="35"/>
        <end position="240"/>
    </location>
</feature>
<dbReference type="EC" id="4.3.99.3" evidence="8"/>
<dbReference type="PROSITE" id="PS51918">
    <property type="entry name" value="RADICAL_SAM"/>
    <property type="match status" value="1"/>
</dbReference>
<evidence type="ECO:0000256" key="3">
    <source>
        <dbReference type="ARBA" id="ARBA00022723"/>
    </source>
</evidence>
<dbReference type="Pfam" id="PF04055">
    <property type="entry name" value="Radical_SAM"/>
    <property type="match status" value="1"/>
</dbReference>
<keyword evidence="2 8" id="KW-0949">S-adenosyl-L-methionine</keyword>
<evidence type="ECO:0000259" key="9">
    <source>
        <dbReference type="PROSITE" id="PS51918"/>
    </source>
</evidence>